<proteinExistence type="predicted"/>
<accession>A0A653DB15</accession>
<name>A0A653DB15_CALMS</name>
<gene>
    <name evidence="1" type="ORF">CALMAC_LOCUS15881</name>
</gene>
<dbReference type="AlphaFoldDB" id="A0A653DB15"/>
<evidence type="ECO:0000313" key="1">
    <source>
        <dbReference type="EMBL" id="VEN57213.1"/>
    </source>
</evidence>
<organism evidence="1 2">
    <name type="scientific">Callosobruchus maculatus</name>
    <name type="common">Southern cowpea weevil</name>
    <name type="synonym">Pulse bruchid</name>
    <dbReference type="NCBI Taxonomy" id="64391"/>
    <lineage>
        <taxon>Eukaryota</taxon>
        <taxon>Metazoa</taxon>
        <taxon>Ecdysozoa</taxon>
        <taxon>Arthropoda</taxon>
        <taxon>Hexapoda</taxon>
        <taxon>Insecta</taxon>
        <taxon>Pterygota</taxon>
        <taxon>Neoptera</taxon>
        <taxon>Endopterygota</taxon>
        <taxon>Coleoptera</taxon>
        <taxon>Polyphaga</taxon>
        <taxon>Cucujiformia</taxon>
        <taxon>Chrysomeloidea</taxon>
        <taxon>Chrysomelidae</taxon>
        <taxon>Bruchinae</taxon>
        <taxon>Bruchini</taxon>
        <taxon>Callosobruchus</taxon>
    </lineage>
</organism>
<dbReference type="Proteomes" id="UP000410492">
    <property type="component" value="Unassembled WGS sequence"/>
</dbReference>
<reference evidence="1 2" key="1">
    <citation type="submission" date="2019-01" db="EMBL/GenBank/DDBJ databases">
        <authorList>
            <person name="Sayadi A."/>
        </authorList>
    </citation>
    <scope>NUCLEOTIDE SEQUENCE [LARGE SCALE GENOMIC DNA]</scope>
</reference>
<protein>
    <submittedName>
        <fullName evidence="1">Uncharacterized protein</fullName>
    </submittedName>
</protein>
<keyword evidence="2" id="KW-1185">Reference proteome</keyword>
<evidence type="ECO:0000313" key="2">
    <source>
        <dbReference type="Proteomes" id="UP000410492"/>
    </source>
</evidence>
<dbReference type="EMBL" id="CAACVG010011015">
    <property type="protein sequence ID" value="VEN57213.1"/>
    <property type="molecule type" value="Genomic_DNA"/>
</dbReference>
<sequence length="111" mass="13137">MILPCYSKNNNIVFFSIFTVLEPVRPFLLLFDWSSAFLLTRLNTPYWQKPFIAGMIKKAYFRDKYLSSAPKEELAQYFSDQMFVRPLTKSAKLLSRHTNVFSTFMIMVFQL</sequence>